<dbReference type="PANTHER" id="PTHR12110:SF53">
    <property type="entry name" value="BLR5974 PROTEIN"/>
    <property type="match status" value="1"/>
</dbReference>
<dbReference type="EC" id="5.-.-.-" evidence="2"/>
<dbReference type="Proteomes" id="UP000582090">
    <property type="component" value="Unassembled WGS sequence"/>
</dbReference>
<dbReference type="Pfam" id="PF01261">
    <property type="entry name" value="AP_endonuc_2"/>
    <property type="match status" value="1"/>
</dbReference>
<evidence type="ECO:0000259" key="1">
    <source>
        <dbReference type="Pfam" id="PF01261"/>
    </source>
</evidence>
<dbReference type="AlphaFoldDB" id="A0A7W6GB53"/>
<dbReference type="InterPro" id="IPR050312">
    <property type="entry name" value="IolE/XylAMocC-like"/>
</dbReference>
<dbReference type="EMBL" id="JACIDW010000009">
    <property type="protein sequence ID" value="MBB3965273.1"/>
    <property type="molecule type" value="Genomic_DNA"/>
</dbReference>
<evidence type="ECO:0000313" key="3">
    <source>
        <dbReference type="Proteomes" id="UP000582090"/>
    </source>
</evidence>
<dbReference type="Gene3D" id="3.20.20.150">
    <property type="entry name" value="Divalent-metal-dependent TIM barrel enzymes"/>
    <property type="match status" value="1"/>
</dbReference>
<comment type="caution">
    <text evidence="2">The sequence shown here is derived from an EMBL/GenBank/DDBJ whole genome shotgun (WGS) entry which is preliminary data.</text>
</comment>
<name>A0A7W6GB53_9HYPH</name>
<proteinExistence type="predicted"/>
<feature type="domain" description="Xylose isomerase-like TIM barrel" evidence="1">
    <location>
        <begin position="40"/>
        <end position="280"/>
    </location>
</feature>
<keyword evidence="3" id="KW-1185">Reference proteome</keyword>
<sequence>MTDPANSPAPAASRPSRPMAKISLKWSMIEEDSLSILEKFQLVRDLGFDGVELDSPNDLPSREVLDARDRTGVAIPGLVNSMHWKSPLTDGDPAVRQACVASMITALDDAKLYGADTVLLVPGVVRNSPTSYKTAYTRALEEIAKITPHAEETGVSIALENVWNDFLLSPLEAAGFVDACNHPKVGWYFDVGNVLRYGRPVDWIEALGHRILKIDVKEYSLDKMNTEGPWKGFEVEIGDGDCDWPAVNRALAEIGYSGWASVEVPGGDRHRLAAIKERVDRIAVL</sequence>
<dbReference type="RefSeq" id="WP_246400186.1">
    <property type="nucleotide sequence ID" value="NZ_JACIDW010000009.1"/>
</dbReference>
<organism evidence="2 3">
    <name type="scientific">Rhizobium metallidurans</name>
    <dbReference type="NCBI Taxonomy" id="1265931"/>
    <lineage>
        <taxon>Bacteria</taxon>
        <taxon>Pseudomonadati</taxon>
        <taxon>Pseudomonadota</taxon>
        <taxon>Alphaproteobacteria</taxon>
        <taxon>Hyphomicrobiales</taxon>
        <taxon>Rhizobiaceae</taxon>
        <taxon>Rhizobium/Agrobacterium group</taxon>
        <taxon>Rhizobium</taxon>
    </lineage>
</organism>
<dbReference type="SUPFAM" id="SSF51658">
    <property type="entry name" value="Xylose isomerase-like"/>
    <property type="match status" value="1"/>
</dbReference>
<dbReference type="GO" id="GO:0016853">
    <property type="term" value="F:isomerase activity"/>
    <property type="evidence" value="ECO:0007669"/>
    <property type="project" value="UniProtKB-KW"/>
</dbReference>
<evidence type="ECO:0000313" key="2">
    <source>
        <dbReference type="EMBL" id="MBB3965273.1"/>
    </source>
</evidence>
<dbReference type="PANTHER" id="PTHR12110">
    <property type="entry name" value="HYDROXYPYRUVATE ISOMERASE"/>
    <property type="match status" value="1"/>
</dbReference>
<keyword evidence="2" id="KW-0413">Isomerase</keyword>
<gene>
    <name evidence="2" type="ORF">GGQ67_002946</name>
</gene>
<dbReference type="InterPro" id="IPR013022">
    <property type="entry name" value="Xyl_isomerase-like_TIM-brl"/>
</dbReference>
<protein>
    <submittedName>
        <fullName evidence="2">Hexulose-6-phosphate isomerase</fullName>
        <ecNumber evidence="2">5.-.-.-</ecNumber>
    </submittedName>
</protein>
<accession>A0A7W6GB53</accession>
<dbReference type="InterPro" id="IPR036237">
    <property type="entry name" value="Xyl_isomerase-like_sf"/>
</dbReference>
<reference evidence="2 3" key="1">
    <citation type="submission" date="2020-08" db="EMBL/GenBank/DDBJ databases">
        <title>Genomic Encyclopedia of Type Strains, Phase IV (KMG-IV): sequencing the most valuable type-strain genomes for metagenomic binning, comparative biology and taxonomic classification.</title>
        <authorList>
            <person name="Goeker M."/>
        </authorList>
    </citation>
    <scope>NUCLEOTIDE SEQUENCE [LARGE SCALE GENOMIC DNA]</scope>
    <source>
        <strain evidence="2 3">DSM 26575</strain>
    </source>
</reference>